<dbReference type="Pfam" id="PF06475">
    <property type="entry name" value="Glycolipid_bind"/>
    <property type="match status" value="1"/>
</dbReference>
<organism evidence="1 2">
    <name type="scientific">Cytobacillus citreus</name>
    <dbReference type="NCBI Taxonomy" id="2833586"/>
    <lineage>
        <taxon>Bacteria</taxon>
        <taxon>Bacillati</taxon>
        <taxon>Bacillota</taxon>
        <taxon>Bacilli</taxon>
        <taxon>Bacillales</taxon>
        <taxon>Bacillaceae</taxon>
        <taxon>Cytobacillus</taxon>
    </lineage>
</organism>
<reference evidence="1 2" key="1">
    <citation type="submission" date="2021-05" db="EMBL/GenBank/DDBJ databases">
        <title>Novel Bacillus species.</title>
        <authorList>
            <person name="Liu G."/>
        </authorList>
    </citation>
    <scope>NUCLEOTIDE SEQUENCE [LARGE SCALE GENOMIC DNA]</scope>
    <source>
        <strain evidence="1 2">FJAT-49705</strain>
    </source>
</reference>
<sequence length="183" mass="21262">MNKVAIWENLKSYGTEFLEIITSDTLSKVNSTVISMENGFPNKIDYTIELNDWFIKNLSIEIPNTGKSLYIETNSDRQWFDQKGNEIKELYGAIDIDISCTPFTNSLPINRTKWIISEPQIFKMVFITIPELSIKKVEQIYTLINVGNDYRMFHYKSGSFESMIKVASDGLVINYPKLFIRKY</sequence>
<dbReference type="RefSeq" id="WP_213100478.1">
    <property type="nucleotide sequence ID" value="NZ_JAGYPM010000001.1"/>
</dbReference>
<proteinExistence type="predicted"/>
<name>A0ABS5NN45_9BACI</name>
<accession>A0ABS5NN45</accession>
<dbReference type="InterPro" id="IPR009467">
    <property type="entry name" value="Glycolipid-bd_prot_put"/>
</dbReference>
<comment type="caution">
    <text evidence="1">The sequence shown here is derived from an EMBL/GenBank/DDBJ whole genome shotgun (WGS) entry which is preliminary data.</text>
</comment>
<dbReference type="Proteomes" id="UP000681027">
    <property type="component" value="Unassembled WGS sequence"/>
</dbReference>
<evidence type="ECO:0000313" key="1">
    <source>
        <dbReference type="EMBL" id="MBS4188991.1"/>
    </source>
</evidence>
<protein>
    <submittedName>
        <fullName evidence="1">Glycolipid-binding domain-containing protein</fullName>
    </submittedName>
</protein>
<gene>
    <name evidence="1" type="ORF">KHA94_02010</name>
</gene>
<dbReference type="EMBL" id="JAGYPM010000001">
    <property type="protein sequence ID" value="MBS4188991.1"/>
    <property type="molecule type" value="Genomic_DNA"/>
</dbReference>
<keyword evidence="2" id="KW-1185">Reference proteome</keyword>
<evidence type="ECO:0000313" key="2">
    <source>
        <dbReference type="Proteomes" id="UP000681027"/>
    </source>
</evidence>
<dbReference type="SUPFAM" id="SSF159275">
    <property type="entry name" value="PA1994-like"/>
    <property type="match status" value="1"/>
</dbReference>